<dbReference type="InterPro" id="IPR013083">
    <property type="entry name" value="Znf_RING/FYVE/PHD"/>
</dbReference>
<keyword evidence="1" id="KW-0862">Zinc</keyword>
<name>X6LM92_RETFI</name>
<evidence type="ECO:0000313" key="4">
    <source>
        <dbReference type="Proteomes" id="UP000023152"/>
    </source>
</evidence>
<dbReference type="Gene3D" id="3.30.40.10">
    <property type="entry name" value="Zinc/RING finger domain, C3HC4 (zinc finger)"/>
    <property type="match status" value="1"/>
</dbReference>
<gene>
    <name evidence="3" type="ORF">RFI_34674</name>
</gene>
<evidence type="ECO:0000259" key="2">
    <source>
        <dbReference type="PROSITE" id="PS50089"/>
    </source>
</evidence>
<dbReference type="EMBL" id="ASPP01035020">
    <property type="protein sequence ID" value="ETO02739.1"/>
    <property type="molecule type" value="Genomic_DNA"/>
</dbReference>
<sequence>VTFDIANRHEDFDFVRINWRTSIINSSRDFKIDFDAHPELIKESNIPYCKKIHDLLSKNCDNKTNEANTIDSCVRTLGGYSTKKKFQLLQKYREEMGLQFDEKNCVICYECIARLPIFKARELVKFGFGHHFHIGCATTLVHAAVNGNAVCPLCRSSISIRCGCRDPTCTHFILYYQEKKAKLAKKCQID</sequence>
<organism evidence="3 4">
    <name type="scientific">Reticulomyxa filosa</name>
    <dbReference type="NCBI Taxonomy" id="46433"/>
    <lineage>
        <taxon>Eukaryota</taxon>
        <taxon>Sar</taxon>
        <taxon>Rhizaria</taxon>
        <taxon>Retaria</taxon>
        <taxon>Foraminifera</taxon>
        <taxon>Monothalamids</taxon>
        <taxon>Reticulomyxidae</taxon>
        <taxon>Reticulomyxa</taxon>
    </lineage>
</organism>
<accession>X6LM92</accession>
<dbReference type="InterPro" id="IPR001841">
    <property type="entry name" value="Znf_RING"/>
</dbReference>
<evidence type="ECO:0000256" key="1">
    <source>
        <dbReference type="PROSITE-ProRule" id="PRU00175"/>
    </source>
</evidence>
<reference evidence="3 4" key="1">
    <citation type="journal article" date="2013" name="Curr. Biol.">
        <title>The Genome of the Foraminiferan Reticulomyxa filosa.</title>
        <authorList>
            <person name="Glockner G."/>
            <person name="Hulsmann N."/>
            <person name="Schleicher M."/>
            <person name="Noegel A.A."/>
            <person name="Eichinger L."/>
            <person name="Gallinger C."/>
            <person name="Pawlowski J."/>
            <person name="Sierra R."/>
            <person name="Euteneuer U."/>
            <person name="Pillet L."/>
            <person name="Moustafa A."/>
            <person name="Platzer M."/>
            <person name="Groth M."/>
            <person name="Szafranski K."/>
            <person name="Schliwa M."/>
        </authorList>
    </citation>
    <scope>NUCLEOTIDE SEQUENCE [LARGE SCALE GENOMIC DNA]</scope>
</reference>
<dbReference type="Proteomes" id="UP000023152">
    <property type="component" value="Unassembled WGS sequence"/>
</dbReference>
<keyword evidence="4" id="KW-1185">Reference proteome</keyword>
<feature type="domain" description="RING-type" evidence="2">
    <location>
        <begin position="105"/>
        <end position="155"/>
    </location>
</feature>
<dbReference type="AlphaFoldDB" id="X6LM92"/>
<feature type="non-terminal residue" evidence="3">
    <location>
        <position position="1"/>
    </location>
</feature>
<dbReference type="OrthoDB" id="8062037at2759"/>
<dbReference type="SUPFAM" id="SSF57850">
    <property type="entry name" value="RING/U-box"/>
    <property type="match status" value="1"/>
</dbReference>
<evidence type="ECO:0000313" key="3">
    <source>
        <dbReference type="EMBL" id="ETO02739.1"/>
    </source>
</evidence>
<dbReference type="PROSITE" id="PS50089">
    <property type="entry name" value="ZF_RING_2"/>
    <property type="match status" value="1"/>
</dbReference>
<keyword evidence="1" id="KW-0479">Metal-binding</keyword>
<keyword evidence="1" id="KW-0863">Zinc-finger</keyword>
<protein>
    <recommendedName>
        <fullName evidence="2">RING-type domain-containing protein</fullName>
    </recommendedName>
</protein>
<proteinExistence type="predicted"/>
<comment type="caution">
    <text evidence="3">The sequence shown here is derived from an EMBL/GenBank/DDBJ whole genome shotgun (WGS) entry which is preliminary data.</text>
</comment>
<dbReference type="GO" id="GO:0008270">
    <property type="term" value="F:zinc ion binding"/>
    <property type="evidence" value="ECO:0007669"/>
    <property type="project" value="UniProtKB-KW"/>
</dbReference>